<feature type="compositionally biased region" description="Acidic residues" evidence="1">
    <location>
        <begin position="211"/>
        <end position="221"/>
    </location>
</feature>
<feature type="region of interest" description="Disordered" evidence="1">
    <location>
        <begin position="193"/>
        <end position="223"/>
    </location>
</feature>
<evidence type="ECO:0000256" key="1">
    <source>
        <dbReference type="SAM" id="MobiDB-lite"/>
    </source>
</evidence>
<evidence type="ECO:0000313" key="5">
    <source>
        <dbReference type="Proteomes" id="UP001152797"/>
    </source>
</evidence>
<reference evidence="4 5" key="2">
    <citation type="submission" date="2024-05" db="EMBL/GenBank/DDBJ databases">
        <authorList>
            <person name="Chen Y."/>
            <person name="Shah S."/>
            <person name="Dougan E. K."/>
            <person name="Thang M."/>
            <person name="Chan C."/>
        </authorList>
    </citation>
    <scope>NUCLEOTIDE SEQUENCE [LARGE SCALE GENOMIC DNA]</scope>
</reference>
<sequence length="319" mass="36011">MASLSADDVSALVQAATDAAKAASDAVTALREAQASRASGGGFQEASKVVRQPEPFGSENHEDDLSKWQDFNVNFKVRAMVIGYERTTMTWSPGKIHSELGILSNPSSNGMLMLQCQRQLLALAMDVMLTMTGHELYKLLVACACTFVCMLLGFLWVTAHHGSQLQQRLHRLRVDFNLRKVLEILKNACRKNSCEGGEEEQKTEDPVVNPDEGESSDEPECERDRYARYQQSSLEEVSDDEFWRYIHHGKPDDDEDASAHRTYSDAHMESVMRETNDLLNARIRRLRGEYENSELVNDMMAMESITDQIDEAAHLRYNI</sequence>
<dbReference type="EMBL" id="CAMXCT020001458">
    <property type="protein sequence ID" value="CAL1143680.1"/>
    <property type="molecule type" value="Genomic_DNA"/>
</dbReference>
<gene>
    <name evidence="3" type="ORF">C1SCF055_LOCUS17304</name>
</gene>
<dbReference type="EMBL" id="CAMXCT030001458">
    <property type="protein sequence ID" value="CAL4777617.1"/>
    <property type="molecule type" value="Genomic_DNA"/>
</dbReference>
<organism evidence="3">
    <name type="scientific">Cladocopium goreaui</name>
    <dbReference type="NCBI Taxonomy" id="2562237"/>
    <lineage>
        <taxon>Eukaryota</taxon>
        <taxon>Sar</taxon>
        <taxon>Alveolata</taxon>
        <taxon>Dinophyceae</taxon>
        <taxon>Suessiales</taxon>
        <taxon>Symbiodiniaceae</taxon>
        <taxon>Cladocopium</taxon>
    </lineage>
</organism>
<dbReference type="EMBL" id="CAMXCT010001458">
    <property type="protein sequence ID" value="CAI3990305.1"/>
    <property type="molecule type" value="Genomic_DNA"/>
</dbReference>
<keyword evidence="2" id="KW-1133">Transmembrane helix</keyword>
<keyword evidence="5" id="KW-1185">Reference proteome</keyword>
<proteinExistence type="predicted"/>
<keyword evidence="2" id="KW-0812">Transmembrane</keyword>
<accession>A0A9P1FXG9</accession>
<dbReference type="Proteomes" id="UP001152797">
    <property type="component" value="Unassembled WGS sequence"/>
</dbReference>
<evidence type="ECO:0000313" key="3">
    <source>
        <dbReference type="EMBL" id="CAI3990305.1"/>
    </source>
</evidence>
<comment type="caution">
    <text evidence="3">The sequence shown here is derived from an EMBL/GenBank/DDBJ whole genome shotgun (WGS) entry which is preliminary data.</text>
</comment>
<keyword evidence="2" id="KW-0472">Membrane</keyword>
<evidence type="ECO:0000313" key="4">
    <source>
        <dbReference type="EMBL" id="CAL4777617.1"/>
    </source>
</evidence>
<feature type="transmembrane region" description="Helical" evidence="2">
    <location>
        <begin position="136"/>
        <end position="157"/>
    </location>
</feature>
<evidence type="ECO:0000256" key="2">
    <source>
        <dbReference type="SAM" id="Phobius"/>
    </source>
</evidence>
<protein>
    <submittedName>
        <fullName evidence="3">Uncharacterized protein</fullName>
    </submittedName>
</protein>
<name>A0A9P1FXG9_9DINO</name>
<dbReference type="AlphaFoldDB" id="A0A9P1FXG9"/>
<reference evidence="3" key="1">
    <citation type="submission" date="2022-10" db="EMBL/GenBank/DDBJ databases">
        <authorList>
            <person name="Chen Y."/>
            <person name="Dougan E. K."/>
            <person name="Chan C."/>
            <person name="Rhodes N."/>
            <person name="Thang M."/>
        </authorList>
    </citation>
    <scope>NUCLEOTIDE SEQUENCE</scope>
</reference>